<organism evidence="1 2">
    <name type="scientific">Leptolyngbya boryana NIES-2135</name>
    <dbReference type="NCBI Taxonomy" id="1973484"/>
    <lineage>
        <taxon>Bacteria</taxon>
        <taxon>Bacillati</taxon>
        <taxon>Cyanobacteriota</taxon>
        <taxon>Cyanophyceae</taxon>
        <taxon>Leptolyngbyales</taxon>
        <taxon>Leptolyngbyaceae</taxon>
        <taxon>Leptolyngbya group</taxon>
        <taxon>Leptolyngbya</taxon>
    </lineage>
</organism>
<proteinExistence type="predicted"/>
<protein>
    <submittedName>
        <fullName evidence="1">Uncharacterized protein</fullName>
    </submittedName>
</protein>
<keyword evidence="2" id="KW-1185">Reference proteome</keyword>
<name>A0A1Z4JQ40_LEPBY</name>
<evidence type="ECO:0000313" key="2">
    <source>
        <dbReference type="Proteomes" id="UP000217895"/>
    </source>
</evidence>
<reference evidence="1 2" key="1">
    <citation type="submission" date="2017-06" db="EMBL/GenBank/DDBJ databases">
        <title>Genome sequencing of cyanobaciteial culture collection at National Institute for Environmental Studies (NIES).</title>
        <authorList>
            <person name="Hirose Y."/>
            <person name="Shimura Y."/>
            <person name="Fujisawa T."/>
            <person name="Nakamura Y."/>
            <person name="Kawachi M."/>
        </authorList>
    </citation>
    <scope>NUCLEOTIDE SEQUENCE [LARGE SCALE GENOMIC DNA]</scope>
    <source>
        <strain evidence="1 2">NIES-2135</strain>
    </source>
</reference>
<dbReference type="AlphaFoldDB" id="A0A1Z4JQ40"/>
<dbReference type="EMBL" id="AP018203">
    <property type="protein sequence ID" value="BAY58834.1"/>
    <property type="molecule type" value="Genomic_DNA"/>
</dbReference>
<dbReference type="Proteomes" id="UP000217895">
    <property type="component" value="Chromosome"/>
</dbReference>
<gene>
    <name evidence="1" type="ORF">NIES2135_57080</name>
</gene>
<accession>A0A1Z4JQ40</accession>
<sequence>MNQVMKQPSSWLFDGIKLNPSDRFRPFYFTDELQARLEFLLEGRKQRTLSEEEEAEMMGLLELNRIFSFVNTKLASELWQSTTSLDNLSGDEPNSSANIATP</sequence>
<evidence type="ECO:0000313" key="1">
    <source>
        <dbReference type="EMBL" id="BAY58834.1"/>
    </source>
</evidence>